<reference evidence="1 2" key="1">
    <citation type="submission" date="2020-03" db="EMBL/GenBank/DDBJ databases">
        <title>Genomic Encyclopedia of Type Strains, Phase IV (KMG-IV): sequencing the most valuable type-strain genomes for metagenomic binning, comparative biology and taxonomic classification.</title>
        <authorList>
            <person name="Goeker M."/>
        </authorList>
    </citation>
    <scope>NUCLEOTIDE SEQUENCE [LARGE SCALE GENOMIC DNA]</scope>
    <source>
        <strain evidence="1 2">DSM 24233</strain>
    </source>
</reference>
<accession>A0A846QDG7</accession>
<evidence type="ECO:0000313" key="2">
    <source>
        <dbReference type="Proteomes" id="UP000580856"/>
    </source>
</evidence>
<organism evidence="1 2">
    <name type="scientific">Desulfobaculum xiamenense</name>
    <dbReference type="NCBI Taxonomy" id="995050"/>
    <lineage>
        <taxon>Bacteria</taxon>
        <taxon>Pseudomonadati</taxon>
        <taxon>Thermodesulfobacteriota</taxon>
        <taxon>Desulfovibrionia</taxon>
        <taxon>Desulfovibrionales</taxon>
        <taxon>Desulfovibrionaceae</taxon>
        <taxon>Desulfobaculum</taxon>
    </lineage>
</organism>
<proteinExistence type="predicted"/>
<comment type="caution">
    <text evidence="1">The sequence shown here is derived from an EMBL/GenBank/DDBJ whole genome shotgun (WGS) entry which is preliminary data.</text>
</comment>
<evidence type="ECO:0000313" key="1">
    <source>
        <dbReference type="EMBL" id="NJB66428.1"/>
    </source>
</evidence>
<dbReference type="AlphaFoldDB" id="A0A846QDG7"/>
<gene>
    <name evidence="1" type="ORF">GGQ74_000068</name>
</gene>
<dbReference type="EMBL" id="JAATJA010000001">
    <property type="protein sequence ID" value="NJB66428.1"/>
    <property type="molecule type" value="Genomic_DNA"/>
</dbReference>
<sequence>MSMSNRPDAAPRPEDVQVTLRHMRHMRYCMRGVRAFFAARGWGWADFREHGRTAADFLADGDAMAVAVAHAAMAEARERWLTAWRAWCARQLPREGN</sequence>
<dbReference type="Proteomes" id="UP000580856">
    <property type="component" value="Unassembled WGS sequence"/>
</dbReference>
<dbReference type="RefSeq" id="WP_167939499.1">
    <property type="nucleotide sequence ID" value="NZ_JAATJA010000001.1"/>
</dbReference>
<name>A0A846QDG7_9BACT</name>
<keyword evidence="2" id="KW-1185">Reference proteome</keyword>
<protein>
    <submittedName>
        <fullName evidence="1">Uncharacterized protein</fullName>
    </submittedName>
</protein>